<dbReference type="PANTHER" id="PTHR43722">
    <property type="entry name" value="PROLINE IMINOPEPTIDASE"/>
    <property type="match status" value="1"/>
</dbReference>
<dbReference type="EMBL" id="JAFIRA010000033">
    <property type="protein sequence ID" value="MCJ2543642.1"/>
    <property type="molecule type" value="Genomic_DNA"/>
</dbReference>
<accession>A0ABT0CD54</accession>
<dbReference type="EC" id="3.4.11.5" evidence="8 9"/>
<dbReference type="InterPro" id="IPR002410">
    <property type="entry name" value="Peptidase_S33"/>
</dbReference>
<dbReference type="Proteomes" id="UP000830835">
    <property type="component" value="Unassembled WGS sequence"/>
</dbReference>
<comment type="subcellular location">
    <subcellularLocation>
        <location evidence="2 8">Cytoplasm</location>
    </subcellularLocation>
</comment>
<evidence type="ECO:0000256" key="5">
    <source>
        <dbReference type="ARBA" id="ARBA00022490"/>
    </source>
</evidence>
<evidence type="ECO:0000313" key="12">
    <source>
        <dbReference type="Proteomes" id="UP000830835"/>
    </source>
</evidence>
<dbReference type="Gene3D" id="3.40.50.1820">
    <property type="entry name" value="alpha/beta hydrolase"/>
    <property type="match status" value="1"/>
</dbReference>
<comment type="catalytic activity">
    <reaction evidence="1 8 9">
        <text>Release of N-terminal proline from a peptide.</text>
        <dbReference type="EC" id="3.4.11.5"/>
    </reaction>
</comment>
<gene>
    <name evidence="11" type="primary">pip</name>
    <name evidence="11" type="ORF">JX360_12115</name>
</gene>
<protein>
    <recommendedName>
        <fullName evidence="8 9">Proline iminopeptidase</fullName>
        <shortName evidence="8">PIP</shortName>
        <ecNumber evidence="8 9">3.4.11.5</ecNumber>
    </recommendedName>
    <alternativeName>
        <fullName evidence="8">Prolyl aminopeptidase</fullName>
    </alternativeName>
</protein>
<evidence type="ECO:0000256" key="6">
    <source>
        <dbReference type="ARBA" id="ARBA00022670"/>
    </source>
</evidence>
<comment type="similarity">
    <text evidence="3 8 9">Belongs to the peptidase S33 family.</text>
</comment>
<evidence type="ECO:0000256" key="4">
    <source>
        <dbReference type="ARBA" id="ARBA00022438"/>
    </source>
</evidence>
<evidence type="ECO:0000313" key="11">
    <source>
        <dbReference type="EMBL" id="MCJ2543642.1"/>
    </source>
</evidence>
<feature type="domain" description="AB hydrolase-1" evidence="10">
    <location>
        <begin position="37"/>
        <end position="297"/>
    </location>
</feature>
<dbReference type="RefSeq" id="WP_244351268.1">
    <property type="nucleotide sequence ID" value="NZ_JAFIRA010000033.1"/>
</dbReference>
<dbReference type="Pfam" id="PF00561">
    <property type="entry name" value="Abhydrolase_1"/>
    <property type="match status" value="1"/>
</dbReference>
<evidence type="ECO:0000256" key="9">
    <source>
        <dbReference type="RuleBase" id="RU003421"/>
    </source>
</evidence>
<evidence type="ECO:0000256" key="8">
    <source>
        <dbReference type="PIRNR" id="PIRNR006431"/>
    </source>
</evidence>
<dbReference type="PANTHER" id="PTHR43722:SF1">
    <property type="entry name" value="PROLINE IMINOPEPTIDASE"/>
    <property type="match status" value="1"/>
</dbReference>
<keyword evidence="5 8" id="KW-0963">Cytoplasm</keyword>
<evidence type="ECO:0000256" key="2">
    <source>
        <dbReference type="ARBA" id="ARBA00004496"/>
    </source>
</evidence>
<evidence type="ECO:0000256" key="1">
    <source>
        <dbReference type="ARBA" id="ARBA00001585"/>
    </source>
</evidence>
<dbReference type="InterPro" id="IPR005944">
    <property type="entry name" value="Pro_iminopeptidase"/>
</dbReference>
<sequence>MLRDLYPPIQPYDQGTLAVSPLHTLHYEQCGDPAGQPVIFLHGGPGGGIDPIYRQYFDPQRWRVVLFDQRGCGKSRPYAELRENTTWDLVADIEKLRQHLRIDRWLVFGGSWGSTLALAYGQTHPQSCLGFILRGIFLLRAFEIRWFYQSGANHFFPEAWEHFLAPIPVEERGDLLAAYHRRLTDPDREVRLRAARAWAIWEASTSKLIPSSDLIERFGQGEFAEAFARIECHYFVHGGFLDPEDQLLRGVERIRHLPGVIVQGRYDVVCPPISAWELHQAWPEAEFQLIPDAGHSMTEPGIRSALIEATDRLANL</sequence>
<dbReference type="GO" id="GO:0004177">
    <property type="term" value="F:aminopeptidase activity"/>
    <property type="evidence" value="ECO:0007669"/>
    <property type="project" value="UniProtKB-KW"/>
</dbReference>
<dbReference type="SUPFAM" id="SSF53474">
    <property type="entry name" value="alpha/beta-Hydrolases"/>
    <property type="match status" value="1"/>
</dbReference>
<dbReference type="PIRSF" id="PIRSF006431">
    <property type="entry name" value="Pept_S33"/>
    <property type="match status" value="1"/>
</dbReference>
<organism evidence="11 12">
    <name type="scientific">Thermostichus vulcanus str. 'Rupite'</name>
    <dbReference type="NCBI Taxonomy" id="2813851"/>
    <lineage>
        <taxon>Bacteria</taxon>
        <taxon>Bacillati</taxon>
        <taxon>Cyanobacteriota</taxon>
        <taxon>Cyanophyceae</taxon>
        <taxon>Thermostichales</taxon>
        <taxon>Thermostichaceae</taxon>
        <taxon>Thermostichus</taxon>
    </lineage>
</organism>
<comment type="caution">
    <text evidence="11">The sequence shown here is derived from an EMBL/GenBank/DDBJ whole genome shotgun (WGS) entry which is preliminary data.</text>
</comment>
<keyword evidence="6 8" id="KW-0645">Protease</keyword>
<reference evidence="11" key="1">
    <citation type="submission" date="2021-02" db="EMBL/GenBank/DDBJ databases">
        <title>The CRISPR/cas machinery reduction and long-range gene transfer in the hot spring cyanobacterium Synechococcus.</title>
        <authorList>
            <person name="Dvorak P."/>
            <person name="Jahodarova E."/>
            <person name="Hasler P."/>
            <person name="Poulickova A."/>
        </authorList>
    </citation>
    <scope>NUCLEOTIDE SEQUENCE</scope>
    <source>
        <strain evidence="11">Rupite</strain>
    </source>
</reference>
<dbReference type="InterPro" id="IPR000073">
    <property type="entry name" value="AB_hydrolase_1"/>
</dbReference>
<evidence type="ECO:0000256" key="7">
    <source>
        <dbReference type="ARBA" id="ARBA00022801"/>
    </source>
</evidence>
<dbReference type="InterPro" id="IPR029058">
    <property type="entry name" value="AB_hydrolase_fold"/>
</dbReference>
<keyword evidence="12" id="KW-1185">Reference proteome</keyword>
<evidence type="ECO:0000256" key="3">
    <source>
        <dbReference type="ARBA" id="ARBA00010088"/>
    </source>
</evidence>
<name>A0ABT0CD54_THEVL</name>
<evidence type="ECO:0000259" key="10">
    <source>
        <dbReference type="Pfam" id="PF00561"/>
    </source>
</evidence>
<dbReference type="NCBIfam" id="TIGR01249">
    <property type="entry name" value="pro_imino_pep_1"/>
    <property type="match status" value="1"/>
</dbReference>
<proteinExistence type="inferred from homology"/>
<dbReference type="PRINTS" id="PR00793">
    <property type="entry name" value="PROAMNOPTASE"/>
</dbReference>
<keyword evidence="7 8" id="KW-0378">Hydrolase</keyword>
<keyword evidence="4 8" id="KW-0031">Aminopeptidase</keyword>